<dbReference type="InterPro" id="IPR035914">
    <property type="entry name" value="Sperma_CUB_dom_sf"/>
</dbReference>
<evidence type="ECO:0000313" key="3">
    <source>
        <dbReference type="WBParaSite" id="Csp11.Scaffold628.g7114.t2"/>
    </source>
</evidence>
<dbReference type="PANTHER" id="PTHR21690:SF2">
    <property type="entry name" value="CUB DOMAIN-CONTAINING PROTEIN-RELATED"/>
    <property type="match status" value="1"/>
</dbReference>
<evidence type="ECO:0000313" key="2">
    <source>
        <dbReference type="Proteomes" id="UP000095282"/>
    </source>
</evidence>
<dbReference type="STRING" id="1561998.A0A1I7TLJ2"/>
<keyword evidence="2" id="KW-1185">Reference proteome</keyword>
<organism evidence="2 3">
    <name type="scientific">Caenorhabditis tropicalis</name>
    <dbReference type="NCBI Taxonomy" id="1561998"/>
    <lineage>
        <taxon>Eukaryota</taxon>
        <taxon>Metazoa</taxon>
        <taxon>Ecdysozoa</taxon>
        <taxon>Nematoda</taxon>
        <taxon>Chromadorea</taxon>
        <taxon>Rhabditida</taxon>
        <taxon>Rhabditina</taxon>
        <taxon>Rhabditomorpha</taxon>
        <taxon>Rhabditoidea</taxon>
        <taxon>Rhabditidae</taxon>
        <taxon>Peloderinae</taxon>
        <taxon>Caenorhabditis</taxon>
    </lineage>
</organism>
<sequence length="511" mass="55971">MIVFKFAVFLLAICIKYSSASCVCYQPQNYTGRSAPIGNSYQESDFSPCFLNSPPCSYVAYSGDDTYGWTGLILNWATTTGSGGLLEIFDGSDASGTPLIQVQEGDNILAGSPKNIIKSTSPRIYIRYNQTGNGSNAYYGTIRAESGLSPSVAPTTPTVAPVTRSFSSPDFPKDPYLITHDILVVINQRTNGGSSALRGVNAIAINFVGQLSTTTNANSDSGTRLSLASLTPYDPYYALRGDIWGLNASTLTTALPYNGIAIEGNIDQALTGLVDLAFTVNQNTTADSRRNVQRSIILFTGEWPTNAQLSLDVKNKFDSKGVNLLIVGYNLTDTEQSQLLRTDNRWYNAVNTQQTKSPAVASFVNPFYFNDGSATNYWCPPHPVTPSVDTTYVWFQEPYNYAGPYGTQDWNGFSSYDGQSNRYCNFANSVYTYNMPSTANTMKVQVFFELEAGKDFLNFYDASNNLIASFTGYDISASTFYTSTTTLTARFISDNQSIYRGFYVSITPQTL</sequence>
<feature type="signal peptide" evidence="1">
    <location>
        <begin position="1"/>
        <end position="20"/>
    </location>
</feature>
<dbReference type="SUPFAM" id="SSF53300">
    <property type="entry name" value="vWA-like"/>
    <property type="match status" value="1"/>
</dbReference>
<dbReference type="SUPFAM" id="SSF49854">
    <property type="entry name" value="Spermadhesin, CUB domain"/>
    <property type="match status" value="1"/>
</dbReference>
<reference evidence="3" key="1">
    <citation type="submission" date="2016-11" db="UniProtKB">
        <authorList>
            <consortium name="WormBaseParasite"/>
        </authorList>
    </citation>
    <scope>IDENTIFICATION</scope>
</reference>
<feature type="chain" id="PRO_5009307788" evidence="1">
    <location>
        <begin position="21"/>
        <end position="511"/>
    </location>
</feature>
<name>A0A1I7TLJ2_9PELO</name>
<dbReference type="AlphaFoldDB" id="A0A1I7TLJ2"/>
<dbReference type="InterPro" id="IPR036465">
    <property type="entry name" value="vWFA_dom_sf"/>
</dbReference>
<accession>A0A1I7TLJ2</accession>
<protein>
    <submittedName>
        <fullName evidence="3">VWFA domain-containing protein</fullName>
    </submittedName>
</protein>
<keyword evidence="1" id="KW-0732">Signal</keyword>
<dbReference type="Gene3D" id="2.60.120.290">
    <property type="entry name" value="Spermadhesin, CUB domain"/>
    <property type="match status" value="1"/>
</dbReference>
<dbReference type="Proteomes" id="UP000095282">
    <property type="component" value="Unplaced"/>
</dbReference>
<dbReference type="WBParaSite" id="Csp11.Scaffold628.g7114.t2">
    <property type="protein sequence ID" value="Csp11.Scaffold628.g7114.t2"/>
    <property type="gene ID" value="Csp11.Scaffold628.g7114"/>
</dbReference>
<evidence type="ECO:0000256" key="1">
    <source>
        <dbReference type="SAM" id="SignalP"/>
    </source>
</evidence>
<dbReference type="PANTHER" id="PTHR21690">
    <property type="entry name" value="CUB DOMAIN-CONTAINING PROTEIN-RELATED"/>
    <property type="match status" value="1"/>
</dbReference>
<proteinExistence type="predicted"/>